<sequence length="1208" mass="131161">MSVIGRLLGRQGDDAGAGVTAQWRGALKVVLKRLDAGPAGISGAAESYVLTGEPQSALAMVIGSAEAPAAFRLWSTRTQVSVEDVDRQVWQGLRTLPPEVLVRWARLMEGVQRAGNSNYFAFHAIGGAPLAEALLGYLISIGGGASHAVLESLPFDHVAVEAMLEAAGADPSDLLVAAFGHSAPWGGSSNRDKVRLLAGFGPAVNRHAESLRPFLGTRDLERQLVALEMLAEVGADDLLVFSTELAELATSSSSQLRAKAAPLLGRVDAVEPLKRIATAGKPDERLRALQLLWPDADPALRARLRELAAADRAPKVSALLDEWGRSSAAEEQPVAAIEKPVIDWAVPLSDELAASLQEQWKLVRSWQPGHNQDRSELPSAVDLTSLFDELRSGERPTLSQPRTTRSGDLLWHSMQHGEGFAFSKLGPAGATIMLNHFGVLLDHSRSLSGLAARVYNSLYSRTGKPSLLEVSTILDELGLDGPKLVFESYCSSWDGELGRSWAAEDVAPFVRSNLKLVTDVICEPTRWNHDEEAPYRALATLPELPPAVVDALVAVALGSRKTAREPAQQALAAVPGISERAAAGLKDGKAEIRVAAAQWLARLADRTAVPALEAAVRREKNDVPKGALLDALESFGFAVEKYLSREAMAKDAAATLGKGTPKELTWLPWDSVPAVRWADTGETVPGDILRWFVILAVKARSPEPNVILRKYCSMLDPVDREVFGQYLLEAWLAEDVRTATPEEAHALALRDAAGLHRHMTQYPQAYSGHPMNGMTLEELAEEYYLAGHLGRPAGSVAGAKGLLALIAVCARERAAEPVARYLKEWYGQRAAQGKALIAMLGWIDHPSATQLMLSIGSRFRTKSFQEEAAKQAQALAERKGWSLNELADRTIPTAGFGDDGVIELSYGERVFTAVLRPDVTVELRSPEGKKIASLPAARQSEDPETVKAAKKSLTLTKKELKAIVQLQSQRLYEALCTERTWPLDDWQTYLNLHPVVRYLTGRLAWVAIADGEVTVFRPLDDGTLTDVDDNEVEPPADAVIAIAHDSLLDPGVVKAWQQHLVDYEVSSLFQQFGKGTFVLPAKASTEFAVPDFEGHLLESFALRGRAGKLGYTRGEAQDAGWFYEYEKRFPTLGLTTVVSFTGNTLPEENRTVALESLSFTRAVPDGPPVRLPLGQVPAVLLSEAYNDLRLMASDGTGFDPDWKKKSEY</sequence>
<dbReference type="Pfam" id="PF13569">
    <property type="entry name" value="DUF4132"/>
    <property type="match status" value="1"/>
</dbReference>
<organism evidence="2 3">
    <name type="scientific">Kribbella koreensis</name>
    <dbReference type="NCBI Taxonomy" id="57909"/>
    <lineage>
        <taxon>Bacteria</taxon>
        <taxon>Bacillati</taxon>
        <taxon>Actinomycetota</taxon>
        <taxon>Actinomycetes</taxon>
        <taxon>Propionibacteriales</taxon>
        <taxon>Kribbellaceae</taxon>
        <taxon>Kribbella</taxon>
    </lineage>
</organism>
<comment type="caution">
    <text evidence="2">The sequence shown here is derived from an EMBL/GenBank/DDBJ whole genome shotgun (WGS) entry which is preliminary data.</text>
</comment>
<gene>
    <name evidence="2" type="ORF">GCM10009554_12190</name>
</gene>
<name>A0ABP4A3R4_9ACTN</name>
<dbReference type="InterPro" id="IPR025406">
    <property type="entry name" value="DUF4132"/>
</dbReference>
<dbReference type="InterPro" id="IPR011989">
    <property type="entry name" value="ARM-like"/>
</dbReference>
<evidence type="ECO:0000259" key="1">
    <source>
        <dbReference type="Pfam" id="PF13569"/>
    </source>
</evidence>
<evidence type="ECO:0000313" key="2">
    <source>
        <dbReference type="EMBL" id="GAA0929656.1"/>
    </source>
</evidence>
<feature type="domain" description="DUF4132" evidence="1">
    <location>
        <begin position="928"/>
        <end position="1111"/>
    </location>
</feature>
<reference evidence="3" key="1">
    <citation type="journal article" date="2019" name="Int. J. Syst. Evol. Microbiol.">
        <title>The Global Catalogue of Microorganisms (GCM) 10K type strain sequencing project: providing services to taxonomists for standard genome sequencing and annotation.</title>
        <authorList>
            <consortium name="The Broad Institute Genomics Platform"/>
            <consortium name="The Broad Institute Genome Sequencing Center for Infectious Disease"/>
            <person name="Wu L."/>
            <person name="Ma J."/>
        </authorList>
    </citation>
    <scope>NUCLEOTIDE SEQUENCE [LARGE SCALE GENOMIC DNA]</scope>
    <source>
        <strain evidence="3">JCM 10977</strain>
    </source>
</reference>
<keyword evidence="3" id="KW-1185">Reference proteome</keyword>
<dbReference type="EMBL" id="BAAAHK010000003">
    <property type="protein sequence ID" value="GAA0929656.1"/>
    <property type="molecule type" value="Genomic_DNA"/>
</dbReference>
<dbReference type="Proteomes" id="UP001500542">
    <property type="component" value="Unassembled WGS sequence"/>
</dbReference>
<evidence type="ECO:0000313" key="3">
    <source>
        <dbReference type="Proteomes" id="UP001500542"/>
    </source>
</evidence>
<dbReference type="Gene3D" id="1.25.10.10">
    <property type="entry name" value="Leucine-rich Repeat Variant"/>
    <property type="match status" value="1"/>
</dbReference>
<protein>
    <recommendedName>
        <fullName evidence="1">DUF4132 domain-containing protein</fullName>
    </recommendedName>
</protein>
<accession>A0ABP4A3R4</accession>
<proteinExistence type="predicted"/>
<dbReference type="RefSeq" id="WP_343965666.1">
    <property type="nucleotide sequence ID" value="NZ_BAAAHK010000003.1"/>
</dbReference>